<keyword evidence="3" id="KW-1185">Reference proteome</keyword>
<proteinExistence type="predicted"/>
<dbReference type="PANTHER" id="PTHR34054">
    <property type="entry name" value="EXPRESSED PROTEIN"/>
    <property type="match status" value="1"/>
</dbReference>
<dbReference type="OrthoDB" id="784633at2759"/>
<feature type="transmembrane region" description="Helical" evidence="1">
    <location>
        <begin position="12"/>
        <end position="35"/>
    </location>
</feature>
<evidence type="ECO:0000256" key="1">
    <source>
        <dbReference type="SAM" id="Phobius"/>
    </source>
</evidence>
<accession>S8BYB0</accession>
<keyword evidence="1" id="KW-0812">Transmembrane</keyword>
<dbReference type="InterPro" id="IPR045884">
    <property type="entry name" value="At5g59350-like"/>
</dbReference>
<keyword evidence="1" id="KW-1133">Transmembrane helix</keyword>
<protein>
    <submittedName>
        <fullName evidence="2">Uncharacterized protein</fullName>
    </submittedName>
</protein>
<dbReference type="PANTHER" id="PTHR34054:SF4">
    <property type="entry name" value="PROTEIN, PUTATIVE-RELATED"/>
    <property type="match status" value="1"/>
</dbReference>
<evidence type="ECO:0000313" key="3">
    <source>
        <dbReference type="Proteomes" id="UP000015453"/>
    </source>
</evidence>
<evidence type="ECO:0000313" key="2">
    <source>
        <dbReference type="EMBL" id="EPS59595.1"/>
    </source>
</evidence>
<dbReference type="Proteomes" id="UP000015453">
    <property type="component" value="Unassembled WGS sequence"/>
</dbReference>
<keyword evidence="1" id="KW-0472">Membrane</keyword>
<organism evidence="2 3">
    <name type="scientific">Genlisea aurea</name>
    <dbReference type="NCBI Taxonomy" id="192259"/>
    <lineage>
        <taxon>Eukaryota</taxon>
        <taxon>Viridiplantae</taxon>
        <taxon>Streptophyta</taxon>
        <taxon>Embryophyta</taxon>
        <taxon>Tracheophyta</taxon>
        <taxon>Spermatophyta</taxon>
        <taxon>Magnoliopsida</taxon>
        <taxon>eudicotyledons</taxon>
        <taxon>Gunneridae</taxon>
        <taxon>Pentapetalae</taxon>
        <taxon>asterids</taxon>
        <taxon>lamiids</taxon>
        <taxon>Lamiales</taxon>
        <taxon>Lentibulariaceae</taxon>
        <taxon>Genlisea</taxon>
    </lineage>
</organism>
<name>S8BYB0_9LAMI</name>
<comment type="caution">
    <text evidence="2">The sequence shown here is derived from an EMBL/GenBank/DDBJ whole genome shotgun (WGS) entry which is preliminary data.</text>
</comment>
<sequence>MSGVGGGLSKLGVVLTVILLLTLIALMAQLIYVLWRRRVVCHRSGGDLDGDGLATDDRIRMYSSSPDSAFSSRELLYFFCIKSKSSGANSKSATVPADSGSESTEAEVVEIDVLALNGMFGPPRLLFTIKEEEREGWESPEGSHNKLSLKEFLKFEQETVTVEGSDNTTPFSTPCFSPLYFTPSASPIHDSSSPSHA</sequence>
<gene>
    <name evidence="2" type="ORF">M569_15211</name>
</gene>
<reference evidence="2 3" key="1">
    <citation type="journal article" date="2013" name="BMC Genomics">
        <title>The miniature genome of a carnivorous plant Genlisea aurea contains a low number of genes and short non-coding sequences.</title>
        <authorList>
            <person name="Leushkin E.V."/>
            <person name="Sutormin R.A."/>
            <person name="Nabieva E.R."/>
            <person name="Penin A.A."/>
            <person name="Kondrashov A.S."/>
            <person name="Logacheva M.D."/>
        </authorList>
    </citation>
    <scope>NUCLEOTIDE SEQUENCE [LARGE SCALE GENOMIC DNA]</scope>
</reference>
<dbReference type="AlphaFoldDB" id="S8BYB0"/>
<dbReference type="EMBL" id="AUSU01008239">
    <property type="protein sequence ID" value="EPS59595.1"/>
    <property type="molecule type" value="Genomic_DNA"/>
</dbReference>